<feature type="region of interest" description="Disordered" evidence="1">
    <location>
        <begin position="59"/>
        <end position="79"/>
    </location>
</feature>
<dbReference type="AlphaFoldDB" id="A0A0F9PPR3"/>
<comment type="caution">
    <text evidence="2">The sequence shown here is derived from an EMBL/GenBank/DDBJ whole genome shotgun (WGS) entry which is preliminary data.</text>
</comment>
<proteinExistence type="predicted"/>
<evidence type="ECO:0000313" key="2">
    <source>
        <dbReference type="EMBL" id="KKM95172.1"/>
    </source>
</evidence>
<name>A0A0F9PPR3_9ZZZZ</name>
<reference evidence="2" key="1">
    <citation type="journal article" date="2015" name="Nature">
        <title>Complex archaea that bridge the gap between prokaryotes and eukaryotes.</title>
        <authorList>
            <person name="Spang A."/>
            <person name="Saw J.H."/>
            <person name="Jorgensen S.L."/>
            <person name="Zaremba-Niedzwiedzka K."/>
            <person name="Martijn J."/>
            <person name="Lind A.E."/>
            <person name="van Eijk R."/>
            <person name="Schleper C."/>
            <person name="Guy L."/>
            <person name="Ettema T.J."/>
        </authorList>
    </citation>
    <scope>NUCLEOTIDE SEQUENCE</scope>
</reference>
<evidence type="ECO:0000256" key="1">
    <source>
        <dbReference type="SAM" id="MobiDB-lite"/>
    </source>
</evidence>
<organism evidence="2">
    <name type="scientific">marine sediment metagenome</name>
    <dbReference type="NCBI Taxonomy" id="412755"/>
    <lineage>
        <taxon>unclassified sequences</taxon>
        <taxon>metagenomes</taxon>
        <taxon>ecological metagenomes</taxon>
    </lineage>
</organism>
<gene>
    <name evidence="2" type="ORF">LCGC14_1190880</name>
</gene>
<dbReference type="EMBL" id="LAZR01006044">
    <property type="protein sequence ID" value="KKM95172.1"/>
    <property type="molecule type" value="Genomic_DNA"/>
</dbReference>
<protein>
    <submittedName>
        <fullName evidence="2">Uncharacterized protein</fullName>
    </submittedName>
</protein>
<sequence>MSLLTTLSHPDALEFNAIACGGILAILNGLDRPQKYEPESKSIKPLGLLNPEVELTVTPGASASPSFEPKRSPAQQLGSPGNLTGDFIYSFVEVDSGANQGQGRWSGPPRDSEGVSVTLNNDFAVLEMPPKENPEADEFWIYRGLDDGVWPILGRIARISAAETLYVDGGETPDFTNFPLDQNVDTPPIKTYGMRMQRRLLLWGNEPFTTVLNFTLGSNEATYVSGDLLDPGIVGMVLYPEGSERGHLITNFLSGSPGTVVFQDDFDGTITSPDSSQQETKIARPSGELAWSEPDDYANFPLANVRFVELGGGDTESGCGVVNGRGLLFTTDKTWGLAFDVTPALGVGQVVELSHSLGCLAHRTIQDCNAILLWLAEGGIAASTGGAPRIISDEVADQFEDIIREPTGRARLAFALNWRAKRRYICFVPVAGDTIGCSRAIVVDYKQVPGEPPFRFAIYNFNLQFVSGSIEKHTVVSGNQVNYVEFPVLGDSNGFLWTLGVGDADGPSTGTVTGTITAVSTSPSLIEDSAAAFDITGIGLRGIPLTIVRASDGAEQTVTISRNTATQMTSTDPWDWLPSVGDTYRIGQIDAYYRTGWINAGMDSALKKLEHITTTFEVEDGGTLGVGVYHDMATVVRPKPVEGRDIDLSTASGRVKKKLSGDVDYQFMAEYRNKNPNEPWTVRQSSIDFDMGEI</sequence>
<accession>A0A0F9PPR3</accession>